<accession>A0A835Z8P1</accession>
<dbReference type="Proteomes" id="UP000664859">
    <property type="component" value="Unassembled WGS sequence"/>
</dbReference>
<sequence>MASEALKSTISGADGQTHCRYESAETPTGGSGYSSTAVCDAAAAAAAADAAAAEAVVHAAPTSAPLIERPVALSPGAQLEADSTVPEALDGSSGGSGAMHICLDQGTDGRSIDGLTGSNSSGVSGGAGYQCESSGGSAAVAAGVAAAAAAAATAAVAAADACFMEAPGAPLLISAKAASQQDDEDERDRKIWTAGYVAAVNNARHERQQRGSGSAGRPRHSSTASASDEDVAQQFTAAVREAQAQLLRADTRLMELQMRAPQNHHQRASNAVCVLRQQLIKMLADVTKMSKRCSALVSIVRAGPDETPAATATPHTAENGRLRSTMQLRSIR</sequence>
<reference evidence="2" key="1">
    <citation type="submission" date="2021-02" db="EMBL/GenBank/DDBJ databases">
        <title>First Annotated Genome of the Yellow-green Alga Tribonema minus.</title>
        <authorList>
            <person name="Mahan K.M."/>
        </authorList>
    </citation>
    <scope>NUCLEOTIDE SEQUENCE</scope>
    <source>
        <strain evidence="2">UTEX B ZZ1240</strain>
    </source>
</reference>
<evidence type="ECO:0000313" key="3">
    <source>
        <dbReference type="Proteomes" id="UP000664859"/>
    </source>
</evidence>
<gene>
    <name evidence="2" type="ORF">JKP88DRAFT_289197</name>
</gene>
<protein>
    <submittedName>
        <fullName evidence="2">Uncharacterized protein</fullName>
    </submittedName>
</protein>
<dbReference type="EMBL" id="JAFCMP010000129">
    <property type="protein sequence ID" value="KAG5185494.1"/>
    <property type="molecule type" value="Genomic_DNA"/>
</dbReference>
<evidence type="ECO:0000256" key="1">
    <source>
        <dbReference type="SAM" id="MobiDB-lite"/>
    </source>
</evidence>
<feature type="region of interest" description="Disordered" evidence="1">
    <location>
        <begin position="307"/>
        <end position="332"/>
    </location>
</feature>
<name>A0A835Z8P1_9STRA</name>
<dbReference type="AlphaFoldDB" id="A0A835Z8P1"/>
<organism evidence="2 3">
    <name type="scientific">Tribonema minus</name>
    <dbReference type="NCBI Taxonomy" id="303371"/>
    <lineage>
        <taxon>Eukaryota</taxon>
        <taxon>Sar</taxon>
        <taxon>Stramenopiles</taxon>
        <taxon>Ochrophyta</taxon>
        <taxon>PX clade</taxon>
        <taxon>Xanthophyceae</taxon>
        <taxon>Tribonematales</taxon>
        <taxon>Tribonemataceae</taxon>
        <taxon>Tribonema</taxon>
    </lineage>
</organism>
<comment type="caution">
    <text evidence="2">The sequence shown here is derived from an EMBL/GenBank/DDBJ whole genome shotgun (WGS) entry which is preliminary data.</text>
</comment>
<evidence type="ECO:0000313" key="2">
    <source>
        <dbReference type="EMBL" id="KAG5185494.1"/>
    </source>
</evidence>
<proteinExistence type="predicted"/>
<feature type="compositionally biased region" description="Low complexity" evidence="1">
    <location>
        <begin position="307"/>
        <end position="317"/>
    </location>
</feature>
<keyword evidence="3" id="KW-1185">Reference proteome</keyword>
<feature type="region of interest" description="Disordered" evidence="1">
    <location>
        <begin position="202"/>
        <end position="231"/>
    </location>
</feature>
<feature type="compositionally biased region" description="Polar residues" evidence="1">
    <location>
        <begin position="322"/>
        <end position="332"/>
    </location>
</feature>